<dbReference type="GO" id="GO:0005576">
    <property type="term" value="C:extracellular region"/>
    <property type="evidence" value="ECO:0007669"/>
    <property type="project" value="UniProtKB-SubCell"/>
</dbReference>
<proteinExistence type="inferred from homology"/>
<organism evidence="10 11">
    <name type="scientific">Thalassobius vesicularis</name>
    <dbReference type="NCBI Taxonomy" id="1294297"/>
    <lineage>
        <taxon>Bacteria</taxon>
        <taxon>Pseudomonadati</taxon>
        <taxon>Pseudomonadota</taxon>
        <taxon>Alphaproteobacteria</taxon>
        <taxon>Rhodobacterales</taxon>
        <taxon>Roseobacteraceae</taxon>
        <taxon>Thalassovita</taxon>
    </lineage>
</organism>
<evidence type="ECO:0000256" key="4">
    <source>
        <dbReference type="ARBA" id="ARBA00016244"/>
    </source>
</evidence>
<dbReference type="OrthoDB" id="7181295at2"/>
<keyword evidence="10" id="KW-0969">Cilium</keyword>
<dbReference type="GO" id="GO:0009424">
    <property type="term" value="C:bacterial-type flagellum hook"/>
    <property type="evidence" value="ECO:0007669"/>
    <property type="project" value="InterPro"/>
</dbReference>
<dbReference type="AlphaFoldDB" id="A0A4S3MCX2"/>
<evidence type="ECO:0000256" key="6">
    <source>
        <dbReference type="ARBA" id="ARBA00023143"/>
    </source>
</evidence>
<evidence type="ECO:0000256" key="1">
    <source>
        <dbReference type="ARBA" id="ARBA00004117"/>
    </source>
</evidence>
<keyword evidence="6" id="KW-0975">Bacterial flagellum</keyword>
<gene>
    <name evidence="10" type="primary">flgK</name>
    <name evidence="10" type="ORF">E7681_02390</name>
</gene>
<dbReference type="InterPro" id="IPR010930">
    <property type="entry name" value="Flg_bb/hook_C_dom"/>
</dbReference>
<evidence type="ECO:0000259" key="7">
    <source>
        <dbReference type="Pfam" id="PF00460"/>
    </source>
</evidence>
<evidence type="ECO:0000256" key="5">
    <source>
        <dbReference type="ARBA" id="ARBA00022525"/>
    </source>
</evidence>
<keyword evidence="11" id="KW-1185">Reference proteome</keyword>
<dbReference type="Pfam" id="PF00460">
    <property type="entry name" value="Flg_bb_rod"/>
    <property type="match status" value="1"/>
</dbReference>
<dbReference type="Pfam" id="PF22638">
    <property type="entry name" value="FlgK_D1"/>
    <property type="match status" value="1"/>
</dbReference>
<dbReference type="GO" id="GO:0005198">
    <property type="term" value="F:structural molecule activity"/>
    <property type="evidence" value="ECO:0007669"/>
    <property type="project" value="InterPro"/>
</dbReference>
<feature type="domain" description="Flagellar basal body rod protein N-terminal" evidence="7">
    <location>
        <begin position="8"/>
        <end position="36"/>
    </location>
</feature>
<sequence>MSLTSALSNALSGLTASARGASVISSNLANAMTEGYATRGLTLSARSWGADGGVSVEGITRRVDQALLGERRGADAELSASEVQNRYLSRISAVAGDPTDAHSLTGLLAEFESTLIAAAALPESEIRLASAAEAAAGVANGLNKLSTSVQSLRAEADRSIDTQVQRLNDALGEVETLNRSIIAARGQGREHAGLLDQRQALIDEISTIVPVKELPRDMGSVALVTPGGAVLLDGEAAEVSFTPRNTVAAHMTVENGLLGGLSINGSAIDVGPDGPISGSTLGATFLVRDQTLTAVQGELDTLALDLIQRFETGVDPTLPPDAPGLFTDSGAVASSVTGIAGRITLNALVDPSKGGEVWRLRDGLSATSPEASGNSEILQAMLDGLSASKVPDATILGAVERDLATLFSDFHSALGLRESNAEQRTSFASARQSELKEMELTLGVDTDAELQHLLMVEQAYAANAKIIQAVDEMLQRLMEIG</sequence>
<evidence type="ECO:0000259" key="8">
    <source>
        <dbReference type="Pfam" id="PF06429"/>
    </source>
</evidence>
<evidence type="ECO:0000256" key="2">
    <source>
        <dbReference type="ARBA" id="ARBA00004613"/>
    </source>
</evidence>
<comment type="similarity">
    <text evidence="3">Belongs to the flagella basal body rod proteins family.</text>
</comment>
<evidence type="ECO:0000259" key="9">
    <source>
        <dbReference type="Pfam" id="PF22638"/>
    </source>
</evidence>
<dbReference type="InterPro" id="IPR002371">
    <property type="entry name" value="FlgK"/>
</dbReference>
<keyword evidence="10" id="KW-0282">Flagellum</keyword>
<dbReference type="InterPro" id="IPR001444">
    <property type="entry name" value="Flag_bb_rod_N"/>
</dbReference>
<dbReference type="RefSeq" id="WP_136337653.1">
    <property type="nucleotide sequence ID" value="NZ_SSMD01000001.1"/>
</dbReference>
<dbReference type="PANTHER" id="PTHR30033:SF1">
    <property type="entry name" value="FLAGELLAR HOOK-ASSOCIATED PROTEIN 1"/>
    <property type="match status" value="1"/>
</dbReference>
<dbReference type="SUPFAM" id="SSF64518">
    <property type="entry name" value="Phase 1 flagellin"/>
    <property type="match status" value="1"/>
</dbReference>
<dbReference type="GO" id="GO:0009425">
    <property type="term" value="C:bacterial-type flagellum basal body"/>
    <property type="evidence" value="ECO:0007669"/>
    <property type="project" value="UniProtKB-SubCell"/>
</dbReference>
<dbReference type="EMBL" id="SSMD01000001">
    <property type="protein sequence ID" value="THD76709.1"/>
    <property type="molecule type" value="Genomic_DNA"/>
</dbReference>
<accession>A0A4S3MCX2</accession>
<comment type="subcellular location">
    <subcellularLocation>
        <location evidence="1">Bacterial flagellum basal body</location>
    </subcellularLocation>
    <subcellularLocation>
        <location evidence="2">Secreted</location>
    </subcellularLocation>
</comment>
<evidence type="ECO:0000313" key="10">
    <source>
        <dbReference type="EMBL" id="THD76709.1"/>
    </source>
</evidence>
<protein>
    <recommendedName>
        <fullName evidence="4">Flagellar hook-associated protein 1</fullName>
    </recommendedName>
</protein>
<reference evidence="10 11" key="1">
    <citation type="submission" date="2019-04" db="EMBL/GenBank/DDBJ databases">
        <title>Draft genome sequence of Youngimonas vesicularis.</title>
        <authorList>
            <person name="Hameed A."/>
        </authorList>
    </citation>
    <scope>NUCLEOTIDE SEQUENCE [LARGE SCALE GENOMIC DNA]</scope>
    <source>
        <strain evidence="10 11">CC-AMW-E</strain>
    </source>
</reference>
<dbReference type="GO" id="GO:0044780">
    <property type="term" value="P:bacterial-type flagellum assembly"/>
    <property type="evidence" value="ECO:0007669"/>
    <property type="project" value="InterPro"/>
</dbReference>
<evidence type="ECO:0000256" key="3">
    <source>
        <dbReference type="ARBA" id="ARBA00009677"/>
    </source>
</evidence>
<dbReference type="InterPro" id="IPR053927">
    <property type="entry name" value="FlgK_helical"/>
</dbReference>
<keyword evidence="5" id="KW-0964">Secreted</keyword>
<dbReference type="Proteomes" id="UP000306113">
    <property type="component" value="Unassembled WGS sequence"/>
</dbReference>
<feature type="domain" description="Flagellar basal-body/hook protein C-terminal" evidence="8">
    <location>
        <begin position="443"/>
        <end position="479"/>
    </location>
</feature>
<comment type="caution">
    <text evidence="10">The sequence shown here is derived from an EMBL/GenBank/DDBJ whole genome shotgun (WGS) entry which is preliminary data.</text>
</comment>
<dbReference type="Pfam" id="PF06429">
    <property type="entry name" value="Flg_bbr_C"/>
    <property type="match status" value="1"/>
</dbReference>
<feature type="domain" description="Flagellar hook-associated protein FlgK helical" evidence="9">
    <location>
        <begin position="89"/>
        <end position="311"/>
    </location>
</feature>
<name>A0A4S3MCX2_9RHOB</name>
<dbReference type="NCBIfam" id="TIGR02492">
    <property type="entry name" value="flgK_ends"/>
    <property type="match status" value="1"/>
</dbReference>
<evidence type="ECO:0000313" key="11">
    <source>
        <dbReference type="Proteomes" id="UP000306113"/>
    </source>
</evidence>
<keyword evidence="10" id="KW-0966">Cell projection</keyword>
<dbReference type="PANTHER" id="PTHR30033">
    <property type="entry name" value="FLAGELLAR HOOK-ASSOCIATED PROTEIN 1"/>
    <property type="match status" value="1"/>
</dbReference>